<proteinExistence type="predicted"/>
<dbReference type="EMBL" id="OZ035828">
    <property type="protein sequence ID" value="CAL1608350.1"/>
    <property type="molecule type" value="Genomic_DNA"/>
</dbReference>
<accession>A0AAV2M507</accession>
<keyword evidence="2" id="KW-1185">Reference proteome</keyword>
<name>A0AAV2M507_KNICA</name>
<gene>
    <name evidence="1" type="ORF">KC01_LOCUS35296</name>
</gene>
<evidence type="ECO:0000313" key="2">
    <source>
        <dbReference type="Proteomes" id="UP001497482"/>
    </source>
</evidence>
<protein>
    <submittedName>
        <fullName evidence="1">Uncharacterized protein</fullName>
    </submittedName>
</protein>
<dbReference type="Proteomes" id="UP001497482">
    <property type="component" value="Chromosome 6"/>
</dbReference>
<organism evidence="1 2">
    <name type="scientific">Knipowitschia caucasica</name>
    <name type="common">Caucasian dwarf goby</name>
    <name type="synonym">Pomatoschistus caucasicus</name>
    <dbReference type="NCBI Taxonomy" id="637954"/>
    <lineage>
        <taxon>Eukaryota</taxon>
        <taxon>Metazoa</taxon>
        <taxon>Chordata</taxon>
        <taxon>Craniata</taxon>
        <taxon>Vertebrata</taxon>
        <taxon>Euteleostomi</taxon>
        <taxon>Actinopterygii</taxon>
        <taxon>Neopterygii</taxon>
        <taxon>Teleostei</taxon>
        <taxon>Neoteleostei</taxon>
        <taxon>Acanthomorphata</taxon>
        <taxon>Gobiaria</taxon>
        <taxon>Gobiiformes</taxon>
        <taxon>Gobioidei</taxon>
        <taxon>Gobiidae</taxon>
        <taxon>Gobiinae</taxon>
        <taxon>Knipowitschia</taxon>
    </lineage>
</organism>
<evidence type="ECO:0000313" key="1">
    <source>
        <dbReference type="EMBL" id="CAL1608350.1"/>
    </source>
</evidence>
<dbReference type="AlphaFoldDB" id="A0AAV2M507"/>
<reference evidence="1 2" key="1">
    <citation type="submission" date="2024-04" db="EMBL/GenBank/DDBJ databases">
        <authorList>
            <person name="Waldvogel A.-M."/>
            <person name="Schoenle A."/>
        </authorList>
    </citation>
    <scope>NUCLEOTIDE SEQUENCE [LARGE SCALE GENOMIC DNA]</scope>
</reference>
<sequence length="90" mass="10084">MKPLLYCPHPSPQSQMPSFTLGAEWRACTCLFKPHAVRVVYLFTTCDVTTHPCSVGRGSASRWGKVELRINAARDKQKKGFTTGTLTRAW</sequence>